<name>A0A4E9E5Q8_GIBZA</name>
<gene>
    <name evidence="6" type="ORF">FUG_LOCUS114673</name>
</gene>
<dbReference type="GO" id="GO:0016787">
    <property type="term" value="F:hydrolase activity"/>
    <property type="evidence" value="ECO:0007669"/>
    <property type="project" value="UniProtKB-KW"/>
</dbReference>
<dbReference type="Pfam" id="PF00271">
    <property type="entry name" value="Helicase_C"/>
    <property type="match status" value="1"/>
</dbReference>
<feature type="domain" description="Helicase C-terminal" evidence="5">
    <location>
        <begin position="690"/>
        <end position="838"/>
    </location>
</feature>
<evidence type="ECO:0000256" key="3">
    <source>
        <dbReference type="ARBA" id="ARBA00022840"/>
    </source>
</evidence>
<accession>A0A4E9E5Q8</accession>
<dbReference type="PANTHER" id="PTHR45626:SF22">
    <property type="entry name" value="DNA REPAIR PROTEIN RAD5"/>
    <property type="match status" value="1"/>
</dbReference>
<evidence type="ECO:0000256" key="1">
    <source>
        <dbReference type="ARBA" id="ARBA00022741"/>
    </source>
</evidence>
<proteinExistence type="predicted"/>
<dbReference type="SMART" id="SM00487">
    <property type="entry name" value="DEXDc"/>
    <property type="match status" value="1"/>
</dbReference>
<sequence length="862" mass="97109">MMGFSKRQLCCENNTELGNSSKRRSVASRSEGYDGPVMDFDRPYCTDYVEEVSMIEEDNDSHQRICYGTICSVSVSLCSDTKLPETTRPWERYCLFGVQVGAGSCCLEPGLDAEPKQRSLFDADTVLTLSFLTSKVQQVSFAAVIGVNALDRKRRNSAKMIVKATVNVYGPKYLMDEVDQALSHIPSSLQHPVFLEPGVPYINPQFFYPSAEKTDLRYLVGPAYEDTTSHVSRTVDKFSTFLDLTDPSIVISFKELSSYLIGKIQNPSGRRTKRHLCPSTTDKLSLGGILADVMGLGKTLTMLSAILCSKHLKHSYDMSGSNNRDSDSQQTDLTLIVLPSRQLLDVWKNEIAQRFRPQTFKVHIFHGQTRAKNQDQFLDSDIVLTTYHTLEKDSITNSILNSIRWSRIVLDEAHHIRNSSTKMHKAAVALQSETRWCLTGTPIQNSLDDLRSLFQFLRLEPFCRSKAFEEYIVKPFRQDTSDSYEAFDPSQNLRTILKACFLRRTQLNLRLPTTTIYKVPVTPTDVEKAMFKKILDDCREEFDTIAGNGKGSKKSNILFSAIMKFRRVCNHGDIKINTTAPQRSTHLTVPKMKRRTSPSPTAEPSCEFCSNASLEEDLLVALDSCPLCGRLLSEGFFKLPSAAASPQTMPSSRGSPLDIDMVPPEPLNADLRFLGSSNDFKKQSSKMSKVVENINLSCLDKDSKSVVFSSWRDTLDILAKILMSEGIPFVQIDGRNPLMGRTELLSRFRQDPTVKVFLISINTGAVGLTLTEANMVHIVEPQWNPTIEDQAIARVVRMGQTRPVTVYRYIMNESVEQSVLKLQQRKTQIIKLSMQDKNDDESDSNLDRFKFAIDPNEWEVGC</sequence>
<dbReference type="GO" id="GO:0005524">
    <property type="term" value="F:ATP binding"/>
    <property type="evidence" value="ECO:0007669"/>
    <property type="project" value="UniProtKB-KW"/>
</dbReference>
<dbReference type="CDD" id="cd18008">
    <property type="entry name" value="DEXDc_SHPRH-like"/>
    <property type="match status" value="1"/>
</dbReference>
<organism evidence="6">
    <name type="scientific">Gibberella zeae</name>
    <name type="common">Wheat head blight fungus</name>
    <name type="synonym">Fusarium graminearum</name>
    <dbReference type="NCBI Taxonomy" id="5518"/>
    <lineage>
        <taxon>Eukaryota</taxon>
        <taxon>Fungi</taxon>
        <taxon>Dikarya</taxon>
        <taxon>Ascomycota</taxon>
        <taxon>Pezizomycotina</taxon>
        <taxon>Sordariomycetes</taxon>
        <taxon>Hypocreomycetidae</taxon>
        <taxon>Hypocreales</taxon>
        <taxon>Nectriaceae</taxon>
        <taxon>Fusarium</taxon>
    </lineage>
</organism>
<reference evidence="6" key="1">
    <citation type="submission" date="2019-04" db="EMBL/GenBank/DDBJ databases">
        <authorList>
            <person name="Melise S."/>
            <person name="Noan J."/>
            <person name="Okalmin O."/>
        </authorList>
    </citation>
    <scope>NUCLEOTIDE SEQUENCE</scope>
    <source>
        <strain evidence="6">FN9</strain>
    </source>
</reference>
<dbReference type="PANTHER" id="PTHR45626">
    <property type="entry name" value="TRANSCRIPTION TERMINATION FACTOR 2-RELATED"/>
    <property type="match status" value="1"/>
</dbReference>
<dbReference type="InterPro" id="IPR001650">
    <property type="entry name" value="Helicase_C-like"/>
</dbReference>
<dbReference type="Gene3D" id="3.40.50.10810">
    <property type="entry name" value="Tandem AAA-ATPase domain"/>
    <property type="match status" value="1"/>
</dbReference>
<evidence type="ECO:0000259" key="5">
    <source>
        <dbReference type="PROSITE" id="PS51194"/>
    </source>
</evidence>
<keyword evidence="3" id="KW-0067">ATP-binding</keyword>
<keyword evidence="2" id="KW-0378">Hydrolase</keyword>
<dbReference type="AlphaFoldDB" id="A0A4E9E5Q8"/>
<evidence type="ECO:0000313" key="6">
    <source>
        <dbReference type="EMBL" id="VIO54128.1"/>
    </source>
</evidence>
<keyword evidence="1" id="KW-0547">Nucleotide-binding</keyword>
<evidence type="ECO:0000259" key="4">
    <source>
        <dbReference type="PROSITE" id="PS51192"/>
    </source>
</evidence>
<dbReference type="SUPFAM" id="SSF52540">
    <property type="entry name" value="P-loop containing nucleoside triphosphate hydrolases"/>
    <property type="match status" value="2"/>
</dbReference>
<dbReference type="CDD" id="cd18793">
    <property type="entry name" value="SF2_C_SNF"/>
    <property type="match status" value="1"/>
</dbReference>
<dbReference type="SMART" id="SM00490">
    <property type="entry name" value="HELICc"/>
    <property type="match status" value="1"/>
</dbReference>
<evidence type="ECO:0000256" key="2">
    <source>
        <dbReference type="ARBA" id="ARBA00022801"/>
    </source>
</evidence>
<feature type="domain" description="Helicase ATP-binding" evidence="4">
    <location>
        <begin position="279"/>
        <end position="460"/>
    </location>
</feature>
<dbReference type="EMBL" id="CAAKMV010000088">
    <property type="protein sequence ID" value="VIO54128.1"/>
    <property type="molecule type" value="Genomic_DNA"/>
</dbReference>
<dbReference type="InterPro" id="IPR038718">
    <property type="entry name" value="SNF2-like_sf"/>
</dbReference>
<dbReference type="PROSITE" id="PS51194">
    <property type="entry name" value="HELICASE_CTER"/>
    <property type="match status" value="1"/>
</dbReference>
<dbReference type="InterPro" id="IPR050628">
    <property type="entry name" value="SNF2_RAD54_helicase_TF"/>
</dbReference>
<dbReference type="GO" id="GO:0005634">
    <property type="term" value="C:nucleus"/>
    <property type="evidence" value="ECO:0007669"/>
    <property type="project" value="TreeGrafter"/>
</dbReference>
<protein>
    <submittedName>
        <fullName evidence="6">Uncharacterized protein</fullName>
    </submittedName>
</protein>
<dbReference type="InterPro" id="IPR049730">
    <property type="entry name" value="SNF2/RAD54-like_C"/>
</dbReference>
<dbReference type="GO" id="GO:0008094">
    <property type="term" value="F:ATP-dependent activity, acting on DNA"/>
    <property type="evidence" value="ECO:0007669"/>
    <property type="project" value="TreeGrafter"/>
</dbReference>
<dbReference type="InterPro" id="IPR027417">
    <property type="entry name" value="P-loop_NTPase"/>
</dbReference>
<dbReference type="Gene3D" id="3.40.50.300">
    <property type="entry name" value="P-loop containing nucleotide triphosphate hydrolases"/>
    <property type="match status" value="1"/>
</dbReference>
<dbReference type="PROSITE" id="PS51192">
    <property type="entry name" value="HELICASE_ATP_BIND_1"/>
    <property type="match status" value="1"/>
</dbReference>
<dbReference type="Pfam" id="PF00176">
    <property type="entry name" value="SNF2-rel_dom"/>
    <property type="match status" value="1"/>
</dbReference>
<dbReference type="InterPro" id="IPR000330">
    <property type="entry name" value="SNF2_N"/>
</dbReference>
<dbReference type="InterPro" id="IPR014001">
    <property type="entry name" value="Helicase_ATP-bd"/>
</dbReference>
<dbReference type="GO" id="GO:0006281">
    <property type="term" value="P:DNA repair"/>
    <property type="evidence" value="ECO:0007669"/>
    <property type="project" value="TreeGrafter"/>
</dbReference>